<dbReference type="Gene3D" id="3.60.15.10">
    <property type="entry name" value="Ribonuclease Z/Hydroxyacylglutathione hydrolase-like"/>
    <property type="match status" value="1"/>
</dbReference>
<dbReference type="EMBL" id="CAFBLS010000198">
    <property type="protein sequence ID" value="CAB4882617.1"/>
    <property type="molecule type" value="Genomic_DNA"/>
</dbReference>
<dbReference type="InterPro" id="IPR041516">
    <property type="entry name" value="LACTB2_WH"/>
</dbReference>
<accession>A0A6J7EGX6</accession>
<dbReference type="Gene3D" id="1.10.10.10">
    <property type="entry name" value="Winged helix-like DNA-binding domain superfamily/Winged helix DNA-binding domain"/>
    <property type="match status" value="1"/>
</dbReference>
<protein>
    <submittedName>
        <fullName evidence="2">Unannotated protein</fullName>
    </submittedName>
</protein>
<name>A0A6J7EGX6_9ZZZZ</name>
<dbReference type="SUPFAM" id="SSF56281">
    <property type="entry name" value="Metallo-hydrolase/oxidoreductase"/>
    <property type="match status" value="1"/>
</dbReference>
<dbReference type="PANTHER" id="PTHR23131">
    <property type="entry name" value="ENDORIBONUCLEASE LACTB2"/>
    <property type="match status" value="1"/>
</dbReference>
<dbReference type="PANTHER" id="PTHR23131:SF0">
    <property type="entry name" value="ENDORIBONUCLEASE LACTB2"/>
    <property type="match status" value="1"/>
</dbReference>
<gene>
    <name evidence="2" type="ORF">UFOPK3402_01458</name>
</gene>
<dbReference type="AlphaFoldDB" id="A0A6J7EGX6"/>
<feature type="domain" description="Metallo-beta-lactamase" evidence="1">
    <location>
        <begin position="39"/>
        <end position="204"/>
    </location>
</feature>
<dbReference type="Pfam" id="PF00753">
    <property type="entry name" value="Lactamase_B"/>
    <property type="match status" value="1"/>
</dbReference>
<dbReference type="SMART" id="SM00849">
    <property type="entry name" value="Lactamase_B"/>
    <property type="match status" value="1"/>
</dbReference>
<dbReference type="CDD" id="cd16278">
    <property type="entry name" value="metallo-hydrolase-like_MBL-fold"/>
    <property type="match status" value="1"/>
</dbReference>
<dbReference type="Pfam" id="PF17778">
    <property type="entry name" value="WHD_BLACT"/>
    <property type="match status" value="1"/>
</dbReference>
<sequence>MSGRLLPSAADPAPWQSGAKTDAAHLVLAPNPSAWTLDGTNTWLLRAPGSSETIVVDPGPDHPGHLEAIVAEALAAQAPVGAIVLTHGHADHSAGARRLVGLTGAGVRAVDPGHRLGAEGLTGGEVIAAGGLEIRVVSTPGHSSDSACLLIETEGSLLTGDTVLGRGTSVVAWPDGEFGPYLESLRLLRDLANSSNVQRLLPGHGPVLTDPAAVLDRYLAHREARLDEVRAVVSRGTTDPAAIVAEVYAATPRALWPAAELSVRAQLEFLRV</sequence>
<evidence type="ECO:0000259" key="1">
    <source>
        <dbReference type="SMART" id="SM00849"/>
    </source>
</evidence>
<reference evidence="2" key="1">
    <citation type="submission" date="2020-05" db="EMBL/GenBank/DDBJ databases">
        <authorList>
            <person name="Chiriac C."/>
            <person name="Salcher M."/>
            <person name="Ghai R."/>
            <person name="Kavagutti S V."/>
        </authorList>
    </citation>
    <scope>NUCLEOTIDE SEQUENCE</scope>
</reference>
<evidence type="ECO:0000313" key="2">
    <source>
        <dbReference type="EMBL" id="CAB4882617.1"/>
    </source>
</evidence>
<dbReference type="InterPro" id="IPR001279">
    <property type="entry name" value="Metallo-B-lactamas"/>
</dbReference>
<proteinExistence type="predicted"/>
<organism evidence="2">
    <name type="scientific">freshwater metagenome</name>
    <dbReference type="NCBI Taxonomy" id="449393"/>
    <lineage>
        <taxon>unclassified sequences</taxon>
        <taxon>metagenomes</taxon>
        <taxon>ecological metagenomes</taxon>
    </lineage>
</organism>
<dbReference type="InterPro" id="IPR036388">
    <property type="entry name" value="WH-like_DNA-bd_sf"/>
</dbReference>
<dbReference type="InterPro" id="IPR036866">
    <property type="entry name" value="RibonucZ/Hydroxyglut_hydro"/>
</dbReference>
<dbReference type="InterPro" id="IPR050662">
    <property type="entry name" value="Sec-metab_biosynth-thioest"/>
</dbReference>